<evidence type="ECO:0000256" key="18">
    <source>
        <dbReference type="ARBA" id="ARBA00072352"/>
    </source>
</evidence>
<dbReference type="PANTHER" id="PTHR45708">
    <property type="entry name" value="ENDOCHITINASE"/>
    <property type="match status" value="1"/>
</dbReference>
<dbReference type="EMBL" id="PDNB01000055">
    <property type="protein sequence ID" value="PGH12653.1"/>
    <property type="molecule type" value="Genomic_DNA"/>
</dbReference>
<reference evidence="23 24" key="1">
    <citation type="submission" date="2017-10" db="EMBL/GenBank/DDBJ databases">
        <title>Comparative genomics in systemic dimorphic fungi from Ajellomycetaceae.</title>
        <authorList>
            <person name="Munoz J.F."/>
            <person name="Mcewen J.G."/>
            <person name="Clay O.K."/>
            <person name="Cuomo C.A."/>
        </authorList>
    </citation>
    <scope>NUCLEOTIDE SEQUENCE [LARGE SCALE GENOMIC DNA]</scope>
    <source>
        <strain evidence="23 24">UAMH5409</strain>
    </source>
</reference>
<comment type="similarity">
    <text evidence="16">Belongs to the glycosyl hydrolase 18 family. Chitinase class III subfamily.</text>
</comment>
<evidence type="ECO:0000256" key="12">
    <source>
        <dbReference type="ARBA" id="ARBA00023277"/>
    </source>
</evidence>
<feature type="domain" description="GH18" evidence="22">
    <location>
        <begin position="30"/>
        <end position="340"/>
    </location>
</feature>
<evidence type="ECO:0000256" key="8">
    <source>
        <dbReference type="ARBA" id="ARBA00022801"/>
    </source>
</evidence>
<keyword evidence="9" id="KW-0146">Chitin degradation</keyword>
<feature type="compositionally biased region" description="Low complexity" evidence="20">
    <location>
        <begin position="445"/>
        <end position="521"/>
    </location>
</feature>
<evidence type="ECO:0000256" key="15">
    <source>
        <dbReference type="ARBA" id="ARBA00023326"/>
    </source>
</evidence>
<evidence type="ECO:0000256" key="7">
    <source>
        <dbReference type="ARBA" id="ARBA00022729"/>
    </source>
</evidence>
<keyword evidence="13" id="KW-0449">Lipoprotein</keyword>
<feature type="chain" id="PRO_5012202878" description="Endochitinase 2" evidence="21">
    <location>
        <begin position="24"/>
        <end position="748"/>
    </location>
</feature>
<evidence type="ECO:0000256" key="2">
    <source>
        <dbReference type="ARBA" id="ARBA00004609"/>
    </source>
</evidence>
<organism evidence="23 24">
    <name type="scientific">Helicocarpus griseus UAMH5409</name>
    <dbReference type="NCBI Taxonomy" id="1447875"/>
    <lineage>
        <taxon>Eukaryota</taxon>
        <taxon>Fungi</taxon>
        <taxon>Dikarya</taxon>
        <taxon>Ascomycota</taxon>
        <taxon>Pezizomycotina</taxon>
        <taxon>Eurotiomycetes</taxon>
        <taxon>Eurotiomycetidae</taxon>
        <taxon>Onygenales</taxon>
        <taxon>Ajellomycetaceae</taxon>
        <taxon>Helicocarpus</taxon>
    </lineage>
</organism>
<comment type="subcellular location">
    <subcellularLocation>
        <location evidence="2">Cell membrane</location>
        <topology evidence="2">Lipid-anchor</topology>
        <topology evidence="2">GPI-anchor</topology>
    </subcellularLocation>
</comment>
<dbReference type="PROSITE" id="PS01095">
    <property type="entry name" value="GH18_1"/>
    <property type="match status" value="1"/>
</dbReference>
<evidence type="ECO:0000256" key="13">
    <source>
        <dbReference type="ARBA" id="ARBA00023288"/>
    </source>
</evidence>
<evidence type="ECO:0000256" key="5">
    <source>
        <dbReference type="ARBA" id="ARBA00022622"/>
    </source>
</evidence>
<proteinExistence type="inferred from homology"/>
<evidence type="ECO:0000313" key="24">
    <source>
        <dbReference type="Proteomes" id="UP000223968"/>
    </source>
</evidence>
<comment type="catalytic activity">
    <reaction evidence="1">
        <text>Random endo-hydrolysis of N-acetyl-beta-D-glucosaminide (1-&gt;4)-beta-linkages in chitin and chitodextrins.</text>
        <dbReference type="EC" id="3.2.1.14"/>
    </reaction>
</comment>
<dbReference type="GO" id="GO:0005576">
    <property type="term" value="C:extracellular region"/>
    <property type="evidence" value="ECO:0007669"/>
    <property type="project" value="TreeGrafter"/>
</dbReference>
<evidence type="ECO:0000256" key="11">
    <source>
        <dbReference type="ARBA" id="ARBA00023180"/>
    </source>
</evidence>
<dbReference type="InterPro" id="IPR017853">
    <property type="entry name" value="GH"/>
</dbReference>
<dbReference type="GO" id="GO:0008843">
    <property type="term" value="F:endochitinase activity"/>
    <property type="evidence" value="ECO:0007669"/>
    <property type="project" value="UniProtKB-EC"/>
</dbReference>
<keyword evidence="10" id="KW-0472">Membrane</keyword>
<dbReference type="InterPro" id="IPR001223">
    <property type="entry name" value="Glyco_hydro18_cat"/>
</dbReference>
<dbReference type="Proteomes" id="UP000223968">
    <property type="component" value="Unassembled WGS sequence"/>
</dbReference>
<keyword evidence="24" id="KW-1185">Reference proteome</keyword>
<dbReference type="PROSITE" id="PS51910">
    <property type="entry name" value="GH18_2"/>
    <property type="match status" value="1"/>
</dbReference>
<evidence type="ECO:0000259" key="22">
    <source>
        <dbReference type="PROSITE" id="PS51910"/>
    </source>
</evidence>
<evidence type="ECO:0000256" key="16">
    <source>
        <dbReference type="ARBA" id="ARBA00025727"/>
    </source>
</evidence>
<dbReference type="GO" id="GO:0005886">
    <property type="term" value="C:plasma membrane"/>
    <property type="evidence" value="ECO:0007669"/>
    <property type="project" value="UniProtKB-SubCell"/>
</dbReference>
<name>A0A2B7XV56_9EURO</name>
<dbReference type="GO" id="GO:0008061">
    <property type="term" value="F:chitin binding"/>
    <property type="evidence" value="ECO:0007669"/>
    <property type="project" value="UniProtKB-KW"/>
</dbReference>
<feature type="region of interest" description="Disordered" evidence="20">
    <location>
        <begin position="349"/>
        <end position="574"/>
    </location>
</feature>
<accession>A0A2B7XV56</accession>
<keyword evidence="7 21" id="KW-0732">Signal</keyword>
<evidence type="ECO:0000256" key="20">
    <source>
        <dbReference type="SAM" id="MobiDB-lite"/>
    </source>
</evidence>
<dbReference type="GO" id="GO:0006032">
    <property type="term" value="P:chitin catabolic process"/>
    <property type="evidence" value="ECO:0007669"/>
    <property type="project" value="UniProtKB-KW"/>
</dbReference>
<evidence type="ECO:0000256" key="14">
    <source>
        <dbReference type="ARBA" id="ARBA00023295"/>
    </source>
</evidence>
<feature type="signal peptide" evidence="21">
    <location>
        <begin position="1"/>
        <end position="23"/>
    </location>
</feature>
<keyword evidence="5" id="KW-0336">GPI-anchor</keyword>
<evidence type="ECO:0000256" key="4">
    <source>
        <dbReference type="ARBA" id="ARBA00022475"/>
    </source>
</evidence>
<comment type="caution">
    <text evidence="23">The sequence shown here is derived from an EMBL/GenBank/DDBJ whole genome shotgun (WGS) entry which is preliminary data.</text>
</comment>
<comment type="function">
    <text evidence="17">May be associated with endosporulation.</text>
</comment>
<dbReference type="OrthoDB" id="6020543at2759"/>
<feature type="compositionally biased region" description="Polar residues" evidence="20">
    <location>
        <begin position="533"/>
        <end position="570"/>
    </location>
</feature>
<dbReference type="GO" id="GO:0000272">
    <property type="term" value="P:polysaccharide catabolic process"/>
    <property type="evidence" value="ECO:0007669"/>
    <property type="project" value="UniProtKB-KW"/>
</dbReference>
<keyword evidence="15" id="KW-0624">Polysaccharide degradation</keyword>
<dbReference type="GO" id="GO:0098552">
    <property type="term" value="C:side of membrane"/>
    <property type="evidence" value="ECO:0007669"/>
    <property type="project" value="UniProtKB-KW"/>
</dbReference>
<dbReference type="Gene3D" id="3.20.20.80">
    <property type="entry name" value="Glycosidases"/>
    <property type="match status" value="1"/>
</dbReference>
<evidence type="ECO:0000256" key="6">
    <source>
        <dbReference type="ARBA" id="ARBA00022669"/>
    </source>
</evidence>
<evidence type="ECO:0000256" key="10">
    <source>
        <dbReference type="ARBA" id="ARBA00023136"/>
    </source>
</evidence>
<keyword evidence="12" id="KW-0119">Carbohydrate metabolism</keyword>
<dbReference type="AlphaFoldDB" id="A0A2B7XV56"/>
<keyword evidence="11" id="KW-0325">Glycoprotein</keyword>
<feature type="compositionally biased region" description="Polar residues" evidence="20">
    <location>
        <begin position="424"/>
        <end position="444"/>
    </location>
</feature>
<evidence type="ECO:0000256" key="3">
    <source>
        <dbReference type="ARBA" id="ARBA00012729"/>
    </source>
</evidence>
<dbReference type="EC" id="3.2.1.14" evidence="3"/>
<evidence type="ECO:0000256" key="19">
    <source>
        <dbReference type="RuleBase" id="RU000489"/>
    </source>
</evidence>
<feature type="compositionally biased region" description="Low complexity" evidence="20">
    <location>
        <begin position="349"/>
        <end position="423"/>
    </location>
</feature>
<keyword evidence="8 19" id="KW-0378">Hydrolase</keyword>
<dbReference type="PANTHER" id="PTHR45708:SF47">
    <property type="entry name" value="ENDOCHITINASE A"/>
    <property type="match status" value="1"/>
</dbReference>
<evidence type="ECO:0000256" key="17">
    <source>
        <dbReference type="ARBA" id="ARBA00058059"/>
    </source>
</evidence>
<keyword evidence="4" id="KW-1003">Cell membrane</keyword>
<evidence type="ECO:0000256" key="21">
    <source>
        <dbReference type="SAM" id="SignalP"/>
    </source>
</evidence>
<dbReference type="InterPro" id="IPR045321">
    <property type="entry name" value="Cts1-like"/>
</dbReference>
<protein>
    <recommendedName>
        <fullName evidence="18">Endochitinase 2</fullName>
        <ecNumber evidence="3">3.2.1.14</ecNumber>
    </recommendedName>
</protein>
<keyword evidence="14 19" id="KW-0326">Glycosidase</keyword>
<evidence type="ECO:0000256" key="1">
    <source>
        <dbReference type="ARBA" id="ARBA00000822"/>
    </source>
</evidence>
<dbReference type="InterPro" id="IPR050542">
    <property type="entry name" value="Glycosyl_Hydrlase18_Chitinase"/>
</dbReference>
<gene>
    <name evidence="23" type="ORF">AJ79_04151</name>
</gene>
<dbReference type="CDD" id="cd02877">
    <property type="entry name" value="GH18_hevamine_XipI_class_III"/>
    <property type="match status" value="1"/>
</dbReference>
<dbReference type="SUPFAM" id="SSF51445">
    <property type="entry name" value="(Trans)glycosidases"/>
    <property type="match status" value="1"/>
</dbReference>
<evidence type="ECO:0000313" key="23">
    <source>
        <dbReference type="EMBL" id="PGH12653.1"/>
    </source>
</evidence>
<dbReference type="Pfam" id="PF00704">
    <property type="entry name" value="Glyco_hydro_18"/>
    <property type="match status" value="1"/>
</dbReference>
<keyword evidence="6" id="KW-0147">Chitin-binding</keyword>
<sequence>MTPGNIFTAAVAAVSLLASSTFALDPNSKTNLAVYYGQGAYQKRLRHFCEQTSLDIIPLSFVHIFPDQGKGGYPGTNFGNQCNGEVYLNEDGVKTDLLSGCHQIAEDIPICQAAGKTILLSLGGATDTYKIESTKSAVEFADFLWGAFGPKTKAWGDKPRPFGDVVIDGFDFDIEHNGSFGYTTMVHRLRALFEEDSSKKYYISAAPQCVPDDRQLAVPIVNSYFDFIFVQFYNTAACSARSWVENPVSSGFSFGQWVDVVKRSPNPSAKIYVGLPASTAAAIEGFYLTPSEVHPLVETYMNKYPAHFGGIMLWEATQSDNNKVNGKSYADNMKEILYKCSPPVTTTTRITATSTSTSTIPTSSSTKTSTTTPDSPTTTTRATSSSTKVSTRTPITESTTASTRSPTKTGTTTPCSSVTPTRSATKTGTSTPCSSITPSAYPTKTGSTTTPCSSITPSGSATKTGTTTTPCSSVTPSGSATKTGTTTTPCSSVTPSGNPTKTGTTTPCSSASPTGTTASSSAVDPTHTETKSTPDSTKTHSGSSTASANPTGTTKYGTSSLPCTKTSSVHTPTTRYPVTSTTTVQVTVSPYPTAPLPEPTTTVIVTSYTTICPTGLTTVTTTYTTTYCPGTACAYPTGSAGVEPTVPIKTPSVEPTDTLTLVPSKPSNTPPAAGKPTTFATEHCYGAQCPSKPPSTTSPPIASYPAGASGAAGYPTASPPPYFTGGAPTTTFGGKWLVILAVGICVFL</sequence>
<dbReference type="FunFam" id="3.20.20.80:FF:000150">
    <property type="entry name" value="Class III chitinase ChiA1"/>
    <property type="match status" value="1"/>
</dbReference>
<dbReference type="STRING" id="1447875.A0A2B7XV56"/>
<evidence type="ECO:0000256" key="9">
    <source>
        <dbReference type="ARBA" id="ARBA00023024"/>
    </source>
</evidence>
<dbReference type="InterPro" id="IPR001579">
    <property type="entry name" value="Glyco_hydro_18_chit_AS"/>
</dbReference>